<dbReference type="Pfam" id="PF17820">
    <property type="entry name" value="PDZ_6"/>
    <property type="match status" value="1"/>
</dbReference>
<dbReference type="InterPro" id="IPR001940">
    <property type="entry name" value="Peptidase_S1C"/>
</dbReference>
<keyword evidence="4" id="KW-0732">Signal</keyword>
<protein>
    <submittedName>
        <fullName evidence="10">Do family serine endopeptidase</fullName>
        <ecNumber evidence="10">3.4.21.107</ecNumber>
    </submittedName>
</protein>
<evidence type="ECO:0000256" key="7">
    <source>
        <dbReference type="ARBA" id="ARBA00022801"/>
    </source>
</evidence>
<keyword evidence="3" id="KW-0645">Protease</keyword>
<dbReference type="Pfam" id="PF13180">
    <property type="entry name" value="PDZ_2"/>
    <property type="match status" value="1"/>
</dbReference>
<dbReference type="EMBL" id="JBHPEI010000014">
    <property type="protein sequence ID" value="MFC1799580.1"/>
    <property type="molecule type" value="Genomic_DNA"/>
</dbReference>
<proteinExistence type="inferred from homology"/>
<name>A0ABV6YND0_UNCEI</name>
<evidence type="ECO:0000256" key="2">
    <source>
        <dbReference type="ARBA" id="ARBA00010541"/>
    </source>
</evidence>
<dbReference type="InterPro" id="IPR001478">
    <property type="entry name" value="PDZ"/>
</dbReference>
<dbReference type="PRINTS" id="PR00834">
    <property type="entry name" value="PROTEASES2C"/>
</dbReference>
<evidence type="ECO:0000313" key="10">
    <source>
        <dbReference type="EMBL" id="MFC1799580.1"/>
    </source>
</evidence>
<keyword evidence="7 10" id="KW-0378">Hydrolase</keyword>
<dbReference type="Gene3D" id="2.30.42.10">
    <property type="match status" value="2"/>
</dbReference>
<dbReference type="Proteomes" id="UP001594288">
    <property type="component" value="Unassembled WGS sequence"/>
</dbReference>
<sequence length="495" mass="52690">MKVRVSTTVAVAVGLVFLLGCEWAGTRAEDGSQTAQTPAVVAQGVAPVKGRIEASPFVAVAEHVMPAVVSIDTKRKVDSGSQFDMNEPFGRLFRDLMPDFQRREYEVPGFASGFIFTREGYVVTNNHVVQDAEEITVRLLNETEYEASVVGTDPNTDIAILKIEDDGNLPFVNLGDSDGIRIGDWAIAIGNPFGRLEGTVTVGVISAKGRSALSIQGGTPALQDFIQTDASINFGNSGGPLVNIDGEAIGMNTAINPLGQGIGFAIPINMVKHVADEIIAHGKVSWGYLGILPQEIDKDMAAALGVETKTGILVGSVVEDSPADQAGMETGDIIIEFDGGQVSGDVDQFRLMVANAGTGKDVKVAVVRDGDRKDLKVKLGERPTEMAQAGTPRQSQQQWLGLRVDDVTGSEGERFSPPDLEEGVVVTGVEEGSSAEDAGLRAGDLIEEVNGEDIDSLSEFTRVKDNFEDGDDKPVLFLVRREGTTRYVAVKPGKD</sequence>
<accession>A0ABV6YND0</accession>
<dbReference type="NCBIfam" id="TIGR02037">
    <property type="entry name" value="degP_htrA_DO"/>
    <property type="match status" value="1"/>
</dbReference>
<keyword evidence="11" id="KW-1185">Reference proteome</keyword>
<gene>
    <name evidence="10" type="ORF">ACFL2Z_01550</name>
</gene>
<dbReference type="InterPro" id="IPR009003">
    <property type="entry name" value="Peptidase_S1_PA"/>
</dbReference>
<dbReference type="InterPro" id="IPR036034">
    <property type="entry name" value="PDZ_sf"/>
</dbReference>
<feature type="domain" description="PDZ" evidence="9">
    <location>
        <begin position="293"/>
        <end position="370"/>
    </location>
</feature>
<evidence type="ECO:0000256" key="1">
    <source>
        <dbReference type="ARBA" id="ARBA00004418"/>
    </source>
</evidence>
<dbReference type="SMART" id="SM00228">
    <property type="entry name" value="PDZ"/>
    <property type="match status" value="2"/>
</dbReference>
<keyword evidence="6" id="KW-0574">Periplasm</keyword>
<comment type="similarity">
    <text evidence="2">Belongs to the peptidase S1C family.</text>
</comment>
<reference evidence="10 11" key="1">
    <citation type="submission" date="2024-09" db="EMBL/GenBank/DDBJ databases">
        <authorList>
            <person name="D'Angelo T."/>
        </authorList>
    </citation>
    <scope>NUCLEOTIDE SEQUENCE [LARGE SCALE GENOMIC DNA]</scope>
    <source>
        <strain evidence="10">SAG AM-311-F02</strain>
    </source>
</reference>
<evidence type="ECO:0000256" key="4">
    <source>
        <dbReference type="ARBA" id="ARBA00022729"/>
    </source>
</evidence>
<dbReference type="SUPFAM" id="SSF50494">
    <property type="entry name" value="Trypsin-like serine proteases"/>
    <property type="match status" value="1"/>
</dbReference>
<comment type="subcellular location">
    <subcellularLocation>
        <location evidence="1">Periplasm</location>
    </subcellularLocation>
</comment>
<feature type="domain" description="PDZ" evidence="9">
    <location>
        <begin position="388"/>
        <end position="458"/>
    </location>
</feature>
<dbReference type="InterPro" id="IPR011782">
    <property type="entry name" value="Pept_S1C_Do"/>
</dbReference>
<dbReference type="GO" id="GO:0016787">
    <property type="term" value="F:hydrolase activity"/>
    <property type="evidence" value="ECO:0007669"/>
    <property type="project" value="UniProtKB-KW"/>
</dbReference>
<evidence type="ECO:0000256" key="8">
    <source>
        <dbReference type="ARBA" id="ARBA00022825"/>
    </source>
</evidence>
<comment type="caution">
    <text evidence="10">The sequence shown here is derived from an EMBL/GenBank/DDBJ whole genome shotgun (WGS) entry which is preliminary data.</text>
</comment>
<dbReference type="EC" id="3.4.21.107" evidence="10"/>
<keyword evidence="8" id="KW-0720">Serine protease</keyword>
<organism evidence="10 11">
    <name type="scientific">Eiseniibacteriota bacterium</name>
    <dbReference type="NCBI Taxonomy" id="2212470"/>
    <lineage>
        <taxon>Bacteria</taxon>
        <taxon>Candidatus Eiseniibacteriota</taxon>
    </lineage>
</organism>
<dbReference type="PROSITE" id="PS51257">
    <property type="entry name" value="PROKAR_LIPOPROTEIN"/>
    <property type="match status" value="1"/>
</dbReference>
<evidence type="ECO:0000259" key="9">
    <source>
        <dbReference type="PROSITE" id="PS50106"/>
    </source>
</evidence>
<dbReference type="PANTHER" id="PTHR22939:SF129">
    <property type="entry name" value="SERINE PROTEASE HTRA2, MITOCHONDRIAL"/>
    <property type="match status" value="1"/>
</dbReference>
<dbReference type="InterPro" id="IPR041489">
    <property type="entry name" value="PDZ_6"/>
</dbReference>
<dbReference type="PANTHER" id="PTHR22939">
    <property type="entry name" value="SERINE PROTEASE FAMILY S1C HTRA-RELATED"/>
    <property type="match status" value="1"/>
</dbReference>
<evidence type="ECO:0000313" key="11">
    <source>
        <dbReference type="Proteomes" id="UP001594288"/>
    </source>
</evidence>
<dbReference type="Gene3D" id="2.40.10.120">
    <property type="match status" value="1"/>
</dbReference>
<dbReference type="Pfam" id="PF13365">
    <property type="entry name" value="Trypsin_2"/>
    <property type="match status" value="1"/>
</dbReference>
<evidence type="ECO:0000256" key="6">
    <source>
        <dbReference type="ARBA" id="ARBA00022764"/>
    </source>
</evidence>
<dbReference type="PROSITE" id="PS50106">
    <property type="entry name" value="PDZ"/>
    <property type="match status" value="2"/>
</dbReference>
<evidence type="ECO:0000256" key="5">
    <source>
        <dbReference type="ARBA" id="ARBA00022737"/>
    </source>
</evidence>
<dbReference type="SUPFAM" id="SSF50156">
    <property type="entry name" value="PDZ domain-like"/>
    <property type="match status" value="2"/>
</dbReference>
<keyword evidence="5" id="KW-0677">Repeat</keyword>
<evidence type="ECO:0000256" key="3">
    <source>
        <dbReference type="ARBA" id="ARBA00022670"/>
    </source>
</evidence>